<dbReference type="InterPro" id="IPR010093">
    <property type="entry name" value="SinI_DNA-bd"/>
</dbReference>
<dbReference type="Pfam" id="PF12728">
    <property type="entry name" value="HTH_17"/>
    <property type="match status" value="1"/>
</dbReference>
<reference evidence="2 3" key="1">
    <citation type="journal article" date="2016" name="Nat. Commun.">
        <title>Thousands of microbial genomes shed light on interconnected biogeochemical processes in an aquifer system.</title>
        <authorList>
            <person name="Anantharaman K."/>
            <person name="Brown C.T."/>
            <person name="Hug L.A."/>
            <person name="Sharon I."/>
            <person name="Castelle C.J."/>
            <person name="Probst A.J."/>
            <person name="Thomas B.C."/>
            <person name="Singh A."/>
            <person name="Wilkins M.J."/>
            <person name="Karaoz U."/>
            <person name="Brodie E.L."/>
            <person name="Williams K.H."/>
            <person name="Hubbard S.S."/>
            <person name="Banfield J.F."/>
        </authorList>
    </citation>
    <scope>NUCLEOTIDE SEQUENCE [LARGE SCALE GENOMIC DNA]</scope>
</reference>
<dbReference type="SUPFAM" id="SSF46955">
    <property type="entry name" value="Putative DNA-binding domain"/>
    <property type="match status" value="1"/>
</dbReference>
<dbReference type="STRING" id="1802624.A2982_00620"/>
<dbReference type="InterPro" id="IPR041657">
    <property type="entry name" value="HTH_17"/>
</dbReference>
<dbReference type="EMBL" id="MEVH01000014">
    <property type="protein sequence ID" value="OGC51786.1"/>
    <property type="molecule type" value="Genomic_DNA"/>
</dbReference>
<evidence type="ECO:0000313" key="2">
    <source>
        <dbReference type="EMBL" id="OGC51786.1"/>
    </source>
</evidence>
<feature type="domain" description="Helix-turn-helix" evidence="1">
    <location>
        <begin position="9"/>
        <end position="56"/>
    </location>
</feature>
<evidence type="ECO:0000313" key="3">
    <source>
        <dbReference type="Proteomes" id="UP000178771"/>
    </source>
</evidence>
<comment type="caution">
    <text evidence="2">The sequence shown here is derived from an EMBL/GenBank/DDBJ whole genome shotgun (WGS) entry which is preliminary data.</text>
</comment>
<organism evidence="2 3">
    <name type="scientific">candidate division WWE3 bacterium RIFCSPLOWO2_01_FULL_39_13</name>
    <dbReference type="NCBI Taxonomy" id="1802624"/>
    <lineage>
        <taxon>Bacteria</taxon>
        <taxon>Katanobacteria</taxon>
    </lineage>
</organism>
<name>A0A1F4V3J3_UNCKA</name>
<sequence length="59" mass="7047">MNNNIEDEYYTIEEVATMLKVAYLTVYRWIQAGKLVAYKAGKQYRIKKVDLNNFIEVKR</sequence>
<dbReference type="InterPro" id="IPR009061">
    <property type="entry name" value="DNA-bd_dom_put_sf"/>
</dbReference>
<protein>
    <recommendedName>
        <fullName evidence="1">Helix-turn-helix domain-containing protein</fullName>
    </recommendedName>
</protein>
<proteinExistence type="predicted"/>
<dbReference type="AlphaFoldDB" id="A0A1F4V3J3"/>
<dbReference type="Proteomes" id="UP000178771">
    <property type="component" value="Unassembled WGS sequence"/>
</dbReference>
<dbReference type="NCBIfam" id="TIGR01764">
    <property type="entry name" value="excise"/>
    <property type="match status" value="1"/>
</dbReference>
<gene>
    <name evidence="2" type="ORF">A2982_00620</name>
</gene>
<accession>A0A1F4V3J3</accession>
<dbReference type="GO" id="GO:0003677">
    <property type="term" value="F:DNA binding"/>
    <property type="evidence" value="ECO:0007669"/>
    <property type="project" value="InterPro"/>
</dbReference>
<evidence type="ECO:0000259" key="1">
    <source>
        <dbReference type="Pfam" id="PF12728"/>
    </source>
</evidence>